<keyword evidence="9" id="KW-1185">Reference proteome</keyword>
<organism evidence="8 9">
    <name type="scientific">Pterulicium gracile</name>
    <dbReference type="NCBI Taxonomy" id="1884261"/>
    <lineage>
        <taxon>Eukaryota</taxon>
        <taxon>Fungi</taxon>
        <taxon>Dikarya</taxon>
        <taxon>Basidiomycota</taxon>
        <taxon>Agaricomycotina</taxon>
        <taxon>Agaricomycetes</taxon>
        <taxon>Agaricomycetidae</taxon>
        <taxon>Agaricales</taxon>
        <taxon>Pleurotineae</taxon>
        <taxon>Pterulaceae</taxon>
        <taxon>Pterulicium</taxon>
    </lineage>
</organism>
<dbReference type="GO" id="GO:0005834">
    <property type="term" value="C:heterotrimeric G-protein complex"/>
    <property type="evidence" value="ECO:0007669"/>
    <property type="project" value="TreeGrafter"/>
</dbReference>
<dbReference type="PRINTS" id="PR00318">
    <property type="entry name" value="GPROTEINA"/>
</dbReference>
<dbReference type="PANTHER" id="PTHR10218:SF360">
    <property type="entry name" value="GUANINE NUCLEOTIDE-BINDING PROTEIN SUBUNIT ALPHA HOMOLOG"/>
    <property type="match status" value="1"/>
</dbReference>
<dbReference type="GO" id="GO:0007188">
    <property type="term" value="P:adenylate cyclase-modulating G protein-coupled receptor signaling pathway"/>
    <property type="evidence" value="ECO:0007669"/>
    <property type="project" value="TreeGrafter"/>
</dbReference>
<evidence type="ECO:0000256" key="1">
    <source>
        <dbReference type="ARBA" id="ARBA00022723"/>
    </source>
</evidence>
<dbReference type="AlphaFoldDB" id="A0A5C3QMZ8"/>
<feature type="binding site" evidence="5">
    <location>
        <begin position="418"/>
        <end position="421"/>
    </location>
    <ligand>
        <name>GTP</name>
        <dbReference type="ChEBI" id="CHEBI:37565"/>
    </ligand>
</feature>
<dbReference type="EMBL" id="ML178832">
    <property type="protein sequence ID" value="TFK99783.1"/>
    <property type="molecule type" value="Genomic_DNA"/>
</dbReference>
<dbReference type="PROSITE" id="PS51882">
    <property type="entry name" value="G_ALPHA"/>
    <property type="match status" value="1"/>
</dbReference>
<dbReference type="SUPFAM" id="SSF52540">
    <property type="entry name" value="P-loop containing nucleoside triphosphate hydrolases"/>
    <property type="match status" value="1"/>
</dbReference>
<evidence type="ECO:0000256" key="6">
    <source>
        <dbReference type="PIRSR" id="PIRSR601019-2"/>
    </source>
</evidence>
<protein>
    <submittedName>
        <fullName evidence="8">Guanine nucleotide binding protein, alpha subunit</fullName>
    </submittedName>
</protein>
<keyword evidence="3 5" id="KW-0342">GTP-binding</keyword>
<keyword evidence="6" id="KW-0460">Magnesium</keyword>
<keyword evidence="2 5" id="KW-0547">Nucleotide-binding</keyword>
<dbReference type="STRING" id="1884261.A0A5C3QMZ8"/>
<dbReference type="GO" id="GO:0031683">
    <property type="term" value="F:G-protein beta/gamma-subunit complex binding"/>
    <property type="evidence" value="ECO:0007669"/>
    <property type="project" value="InterPro"/>
</dbReference>
<reference evidence="8 9" key="1">
    <citation type="journal article" date="2019" name="Nat. Ecol. Evol.">
        <title>Megaphylogeny resolves global patterns of mushroom evolution.</title>
        <authorList>
            <person name="Varga T."/>
            <person name="Krizsan K."/>
            <person name="Foldi C."/>
            <person name="Dima B."/>
            <person name="Sanchez-Garcia M."/>
            <person name="Sanchez-Ramirez S."/>
            <person name="Szollosi G.J."/>
            <person name="Szarkandi J.G."/>
            <person name="Papp V."/>
            <person name="Albert L."/>
            <person name="Andreopoulos W."/>
            <person name="Angelini C."/>
            <person name="Antonin V."/>
            <person name="Barry K.W."/>
            <person name="Bougher N.L."/>
            <person name="Buchanan P."/>
            <person name="Buyck B."/>
            <person name="Bense V."/>
            <person name="Catcheside P."/>
            <person name="Chovatia M."/>
            <person name="Cooper J."/>
            <person name="Damon W."/>
            <person name="Desjardin D."/>
            <person name="Finy P."/>
            <person name="Geml J."/>
            <person name="Haridas S."/>
            <person name="Hughes K."/>
            <person name="Justo A."/>
            <person name="Karasinski D."/>
            <person name="Kautmanova I."/>
            <person name="Kiss B."/>
            <person name="Kocsube S."/>
            <person name="Kotiranta H."/>
            <person name="LaButti K.M."/>
            <person name="Lechner B.E."/>
            <person name="Liimatainen K."/>
            <person name="Lipzen A."/>
            <person name="Lukacs Z."/>
            <person name="Mihaltcheva S."/>
            <person name="Morgado L.N."/>
            <person name="Niskanen T."/>
            <person name="Noordeloos M.E."/>
            <person name="Ohm R.A."/>
            <person name="Ortiz-Santana B."/>
            <person name="Ovrebo C."/>
            <person name="Racz N."/>
            <person name="Riley R."/>
            <person name="Savchenko A."/>
            <person name="Shiryaev A."/>
            <person name="Soop K."/>
            <person name="Spirin V."/>
            <person name="Szebenyi C."/>
            <person name="Tomsovsky M."/>
            <person name="Tulloss R.E."/>
            <person name="Uehling J."/>
            <person name="Grigoriev I.V."/>
            <person name="Vagvolgyi C."/>
            <person name="Papp T."/>
            <person name="Martin F.M."/>
            <person name="Miettinen O."/>
            <person name="Hibbett D.S."/>
            <person name="Nagy L.G."/>
        </authorList>
    </citation>
    <scope>NUCLEOTIDE SEQUENCE [LARGE SCALE GENOMIC DNA]</scope>
    <source>
        <strain evidence="8 9">CBS 309.79</strain>
    </source>
</reference>
<dbReference type="PANTHER" id="PTHR10218">
    <property type="entry name" value="GTP-BINDING PROTEIN ALPHA SUBUNIT"/>
    <property type="match status" value="1"/>
</dbReference>
<dbReference type="Gene3D" id="3.40.50.300">
    <property type="entry name" value="P-loop containing nucleotide triphosphate hydrolases"/>
    <property type="match status" value="2"/>
</dbReference>
<evidence type="ECO:0000313" key="8">
    <source>
        <dbReference type="EMBL" id="TFK99783.1"/>
    </source>
</evidence>
<dbReference type="GO" id="GO:0005525">
    <property type="term" value="F:GTP binding"/>
    <property type="evidence" value="ECO:0007669"/>
    <property type="project" value="UniProtKB-KW"/>
</dbReference>
<gene>
    <name evidence="8" type="ORF">BDV98DRAFT_136290</name>
</gene>
<dbReference type="Proteomes" id="UP000305067">
    <property type="component" value="Unassembled WGS sequence"/>
</dbReference>
<dbReference type="InterPro" id="IPR001019">
    <property type="entry name" value="Gprotein_alpha_su"/>
</dbReference>
<feature type="compositionally biased region" description="Basic residues" evidence="7">
    <location>
        <begin position="243"/>
        <end position="254"/>
    </location>
</feature>
<sequence>MRSRSRRPSSRAPETVNEDVVNPYTTAPNHLHETPVERDNRLRRAREAQQRSHAIDAEIAESKKAWDRKAKAVKILLLGQAESGKSTVLKNFQIAFTPNHFARQRSAWRTVIQMNLIKSVKTILDTLQDEWGPTYTSPSPSSSSSSPNNTHRRLRMALSPLLVVDTSLTRLLSGPSSPPPWSGSGGSDGEFYSRELSVRAGSAWQRLLLDSHPSYPTHSPSHSYSHPTSNPPTSPTPPTSHTPSHRSRTSKRPRSASDGSRDVSRVVSACRGDIMMLWRDEIVRGVLRSREVGLESSSGFFLNDTARVAREDYEPTDADIVRARIRTMGVEEHRFLMESADAGSEYYIFDVGGSRGMRPQWIPYFENVDAIIFLAPLAFNQVLEEDHRVNRLEDSLCLWREVCCNRLLQHTNFILFLNKMDVLFETLASGVSVKKYVPSYGELPNDLRNVVSYFKAKFRAYHKRLSPEPRPFLCYETSAVDTQAMSAMLTGIREIILRVNLQKMAIL</sequence>
<feature type="compositionally biased region" description="Low complexity" evidence="7">
    <location>
        <begin position="214"/>
        <end position="228"/>
    </location>
</feature>
<dbReference type="OrthoDB" id="5817230at2759"/>
<dbReference type="SMART" id="SM00275">
    <property type="entry name" value="G_alpha"/>
    <property type="match status" value="1"/>
</dbReference>
<evidence type="ECO:0000256" key="2">
    <source>
        <dbReference type="ARBA" id="ARBA00022741"/>
    </source>
</evidence>
<dbReference type="InterPro" id="IPR027417">
    <property type="entry name" value="P-loop_NTPase"/>
</dbReference>
<dbReference type="InterPro" id="IPR011025">
    <property type="entry name" value="GproteinA_insert"/>
</dbReference>
<evidence type="ECO:0000256" key="5">
    <source>
        <dbReference type="PIRSR" id="PIRSR601019-1"/>
    </source>
</evidence>
<feature type="binding site" evidence="6">
    <location>
        <position position="327"/>
    </location>
    <ligand>
        <name>Mg(2+)</name>
        <dbReference type="ChEBI" id="CHEBI:18420"/>
    </ligand>
</feature>
<dbReference type="GO" id="GO:0001664">
    <property type="term" value="F:G protein-coupled receptor binding"/>
    <property type="evidence" value="ECO:0007669"/>
    <property type="project" value="TreeGrafter"/>
</dbReference>
<dbReference type="Pfam" id="PF00503">
    <property type="entry name" value="G-alpha"/>
    <property type="match status" value="1"/>
</dbReference>
<dbReference type="GO" id="GO:0005737">
    <property type="term" value="C:cytoplasm"/>
    <property type="evidence" value="ECO:0007669"/>
    <property type="project" value="TreeGrafter"/>
</dbReference>
<evidence type="ECO:0000313" key="9">
    <source>
        <dbReference type="Proteomes" id="UP000305067"/>
    </source>
</evidence>
<proteinExistence type="predicted"/>
<dbReference type="FunFam" id="3.40.50.300:FF:000692">
    <property type="entry name" value="Guanine nucleotide-binding protein subunit alpha"/>
    <property type="match status" value="1"/>
</dbReference>
<evidence type="ECO:0000256" key="7">
    <source>
        <dbReference type="SAM" id="MobiDB-lite"/>
    </source>
</evidence>
<dbReference type="GO" id="GO:0046872">
    <property type="term" value="F:metal ion binding"/>
    <property type="evidence" value="ECO:0007669"/>
    <property type="project" value="UniProtKB-KW"/>
</dbReference>
<accession>A0A5C3QMZ8</accession>
<feature type="region of interest" description="Disordered" evidence="7">
    <location>
        <begin position="1"/>
        <end position="34"/>
    </location>
</feature>
<keyword evidence="1 6" id="KW-0479">Metal-binding</keyword>
<feature type="binding site" evidence="5">
    <location>
        <position position="479"/>
    </location>
    <ligand>
        <name>GTP</name>
        <dbReference type="ChEBI" id="CHEBI:37565"/>
    </ligand>
</feature>
<name>A0A5C3QMZ8_9AGAR</name>
<evidence type="ECO:0000256" key="4">
    <source>
        <dbReference type="ARBA" id="ARBA00023224"/>
    </source>
</evidence>
<feature type="compositionally biased region" description="Pro residues" evidence="7">
    <location>
        <begin position="229"/>
        <end position="240"/>
    </location>
</feature>
<evidence type="ECO:0000256" key="3">
    <source>
        <dbReference type="ARBA" id="ARBA00023134"/>
    </source>
</evidence>
<keyword evidence="4" id="KW-0807">Transducer</keyword>
<dbReference type="GO" id="GO:0003924">
    <property type="term" value="F:GTPase activity"/>
    <property type="evidence" value="ECO:0007669"/>
    <property type="project" value="InterPro"/>
</dbReference>
<dbReference type="SUPFAM" id="SSF47895">
    <property type="entry name" value="Transducin (alpha subunit), insertion domain"/>
    <property type="match status" value="1"/>
</dbReference>
<feature type="region of interest" description="Disordered" evidence="7">
    <location>
        <begin position="214"/>
        <end position="264"/>
    </location>
</feature>